<dbReference type="Pfam" id="PF00625">
    <property type="entry name" value="Guanylate_kin"/>
    <property type="match status" value="1"/>
</dbReference>
<dbReference type="SUPFAM" id="SSF52540">
    <property type="entry name" value="P-loop containing nucleoside triphosphate hydrolases"/>
    <property type="match status" value="1"/>
</dbReference>
<dbReference type="PROSITE" id="PS50052">
    <property type="entry name" value="GUANYLATE_KINASE_2"/>
    <property type="match status" value="1"/>
</dbReference>
<organism evidence="2 3">
    <name type="scientific">Pristionchus fissidentatus</name>
    <dbReference type="NCBI Taxonomy" id="1538716"/>
    <lineage>
        <taxon>Eukaryota</taxon>
        <taxon>Metazoa</taxon>
        <taxon>Ecdysozoa</taxon>
        <taxon>Nematoda</taxon>
        <taxon>Chromadorea</taxon>
        <taxon>Rhabditida</taxon>
        <taxon>Rhabditina</taxon>
        <taxon>Diplogasteromorpha</taxon>
        <taxon>Diplogasteroidea</taxon>
        <taxon>Neodiplogasteridae</taxon>
        <taxon>Pristionchus</taxon>
    </lineage>
</organism>
<protein>
    <recommendedName>
        <fullName evidence="1">Guanylate kinase-like domain-containing protein</fullName>
    </recommendedName>
</protein>
<dbReference type="PANTHER" id="PTHR23122">
    <property type="entry name" value="MEMBRANE-ASSOCIATED GUANYLATE KINASE MAGUK"/>
    <property type="match status" value="1"/>
</dbReference>
<evidence type="ECO:0000313" key="2">
    <source>
        <dbReference type="EMBL" id="GMT34920.1"/>
    </source>
</evidence>
<proteinExistence type="predicted"/>
<dbReference type="InterPro" id="IPR008144">
    <property type="entry name" value="Guanylate_kin-like_dom"/>
</dbReference>
<dbReference type="InterPro" id="IPR008145">
    <property type="entry name" value="GK/Ca_channel_bsu"/>
</dbReference>
<feature type="non-terminal residue" evidence="2">
    <location>
        <position position="1"/>
    </location>
</feature>
<dbReference type="InterPro" id="IPR027417">
    <property type="entry name" value="P-loop_NTPase"/>
</dbReference>
<evidence type="ECO:0000259" key="1">
    <source>
        <dbReference type="PROSITE" id="PS50052"/>
    </source>
</evidence>
<keyword evidence="3" id="KW-1185">Reference proteome</keyword>
<name>A0AAV5WWD9_9BILA</name>
<feature type="domain" description="Guanylate kinase-like" evidence="1">
    <location>
        <begin position="1"/>
        <end position="146"/>
    </location>
</feature>
<dbReference type="EMBL" id="BTSY01000006">
    <property type="protein sequence ID" value="GMT34920.1"/>
    <property type="molecule type" value="Genomic_DNA"/>
</dbReference>
<dbReference type="Proteomes" id="UP001432322">
    <property type="component" value="Unassembled WGS sequence"/>
</dbReference>
<dbReference type="InterPro" id="IPR050716">
    <property type="entry name" value="MAGUK"/>
</dbReference>
<sequence length="206" mass="23601">TSRAPLSAEVDGRDFHFVSEDRMRKDERNGELIELLYLNDDLYGLTIGGVKDVIRQGQHCMLDVVYDRAIRLLKSANINPIVIFVKPSSPDQIIDWSGGQLSEEEAQIEFNKIQRDEKMFGDLITHVISNAHSFEDVLQQILDIVFGRKRNGLKCLEKARGYAVWIESEEQETSKEEITFPCPKCGQTRHPVPLDADDMQHSSWIR</sequence>
<dbReference type="SMART" id="SM00072">
    <property type="entry name" value="GuKc"/>
    <property type="match status" value="1"/>
</dbReference>
<comment type="caution">
    <text evidence="2">The sequence shown here is derived from an EMBL/GenBank/DDBJ whole genome shotgun (WGS) entry which is preliminary data.</text>
</comment>
<feature type="non-terminal residue" evidence="2">
    <location>
        <position position="206"/>
    </location>
</feature>
<reference evidence="2" key="1">
    <citation type="submission" date="2023-10" db="EMBL/GenBank/DDBJ databases">
        <title>Genome assembly of Pristionchus species.</title>
        <authorList>
            <person name="Yoshida K."/>
            <person name="Sommer R.J."/>
        </authorList>
    </citation>
    <scope>NUCLEOTIDE SEQUENCE</scope>
    <source>
        <strain evidence="2">RS5133</strain>
    </source>
</reference>
<evidence type="ECO:0000313" key="3">
    <source>
        <dbReference type="Proteomes" id="UP001432322"/>
    </source>
</evidence>
<dbReference type="Gene3D" id="3.40.50.300">
    <property type="entry name" value="P-loop containing nucleotide triphosphate hydrolases"/>
    <property type="match status" value="1"/>
</dbReference>
<dbReference type="AlphaFoldDB" id="A0AAV5WWD9"/>
<accession>A0AAV5WWD9</accession>
<gene>
    <name evidence="2" type="ORF">PFISCL1PPCAC_26217</name>
</gene>